<comment type="caution">
    <text evidence="3">The sequence shown here is derived from an EMBL/GenBank/DDBJ whole genome shotgun (WGS) entry which is preliminary data.</text>
</comment>
<dbReference type="SMART" id="SM00014">
    <property type="entry name" value="acidPPc"/>
    <property type="match status" value="1"/>
</dbReference>
<dbReference type="EMBL" id="WGGD01000005">
    <property type="protein sequence ID" value="MUN28857.1"/>
    <property type="molecule type" value="Genomic_DNA"/>
</dbReference>
<keyword evidence="4" id="KW-1185">Reference proteome</keyword>
<gene>
    <name evidence="3" type="ORF">GC250_05255</name>
</gene>
<feature type="transmembrane region" description="Helical" evidence="1">
    <location>
        <begin position="60"/>
        <end position="76"/>
    </location>
</feature>
<organism evidence="3 4">
    <name type="scientific">Sulfuracidifex metallicus DSM 6482 = JCM 9184</name>
    <dbReference type="NCBI Taxonomy" id="523847"/>
    <lineage>
        <taxon>Archaea</taxon>
        <taxon>Thermoproteota</taxon>
        <taxon>Thermoprotei</taxon>
        <taxon>Sulfolobales</taxon>
        <taxon>Sulfolobaceae</taxon>
        <taxon>Sulfuracidifex</taxon>
    </lineage>
</organism>
<feature type="transmembrane region" description="Helical" evidence="1">
    <location>
        <begin position="123"/>
        <end position="148"/>
    </location>
</feature>
<feature type="transmembrane region" description="Helical" evidence="1">
    <location>
        <begin position="82"/>
        <end position="102"/>
    </location>
</feature>
<sequence>MNWRYIFAIYAIYIAISIIVKILGEAGVPGNIFFYHLINSSQVSYLNPVMVFLSKYGREYVWIPVTAALFIAGGKYRRASIILASAFILAIILGELSKYSVAEPRPFLVLSNYHLLVPKPHDYSYPSGHALIVGVGAITLLLTLPYYISVPLTIEALLVSYSRVYVGVHWPLDVLAGWILAAAISFTALKLENFEMNVYNKLKDFLMGISNSKAAEKKRI</sequence>
<keyword evidence="1" id="KW-0812">Transmembrane</keyword>
<dbReference type="PANTHER" id="PTHR14969">
    <property type="entry name" value="SPHINGOSINE-1-PHOSPHATE PHOSPHOHYDROLASE"/>
    <property type="match status" value="1"/>
</dbReference>
<dbReference type="InterPro" id="IPR000326">
    <property type="entry name" value="PAP2/HPO"/>
</dbReference>
<dbReference type="CDD" id="cd03392">
    <property type="entry name" value="PAP2_like_2"/>
    <property type="match status" value="1"/>
</dbReference>
<evidence type="ECO:0000313" key="3">
    <source>
        <dbReference type="EMBL" id="MUN28857.1"/>
    </source>
</evidence>
<dbReference type="GO" id="GO:0042392">
    <property type="term" value="F:sphingosine-1-phosphate phosphatase activity"/>
    <property type="evidence" value="ECO:0007669"/>
    <property type="project" value="TreeGrafter"/>
</dbReference>
<protein>
    <submittedName>
        <fullName evidence="3">Phosphatase PAP2 family protein</fullName>
    </submittedName>
</protein>
<evidence type="ECO:0000313" key="4">
    <source>
        <dbReference type="Proteomes" id="UP000470772"/>
    </source>
</evidence>
<dbReference type="Proteomes" id="UP000470772">
    <property type="component" value="Unassembled WGS sequence"/>
</dbReference>
<dbReference type="PANTHER" id="PTHR14969:SF13">
    <property type="entry name" value="AT30094P"/>
    <property type="match status" value="1"/>
</dbReference>
<feature type="transmembrane region" description="Helical" evidence="1">
    <location>
        <begin position="7"/>
        <end position="26"/>
    </location>
</feature>
<keyword evidence="1" id="KW-1133">Transmembrane helix</keyword>
<dbReference type="InterPro" id="IPR036938">
    <property type="entry name" value="PAP2/HPO_sf"/>
</dbReference>
<dbReference type="RefSeq" id="WP_338116970.1">
    <property type="nucleotide sequence ID" value="NZ_WGGD01000005.1"/>
</dbReference>
<feature type="transmembrane region" description="Helical" evidence="1">
    <location>
        <begin position="168"/>
        <end position="189"/>
    </location>
</feature>
<reference evidence="3 4" key="1">
    <citation type="submission" date="2019-10" db="EMBL/GenBank/DDBJ databases">
        <title>Sequencing and Assembly of Multiple Reported Metal-Biooxidizing Members of the Extremely Thermoacidophilic Archaeal Family Sulfolobaceae.</title>
        <authorList>
            <person name="Counts J.A."/>
            <person name="Kelly R.M."/>
        </authorList>
    </citation>
    <scope>NUCLEOTIDE SEQUENCE [LARGE SCALE GENOMIC DNA]</scope>
    <source>
        <strain evidence="3 4">DSM 6482</strain>
    </source>
</reference>
<dbReference type="SUPFAM" id="SSF48317">
    <property type="entry name" value="Acid phosphatase/Vanadium-dependent haloperoxidase"/>
    <property type="match status" value="1"/>
</dbReference>
<dbReference type="Pfam" id="PF01569">
    <property type="entry name" value="PAP2"/>
    <property type="match status" value="1"/>
</dbReference>
<accession>A0A6A9QHX3</accession>
<keyword evidence="1" id="KW-0472">Membrane</keyword>
<dbReference type="Gene3D" id="1.20.144.10">
    <property type="entry name" value="Phosphatidic acid phosphatase type 2/haloperoxidase"/>
    <property type="match status" value="1"/>
</dbReference>
<name>A0A6A9QHX3_SULME</name>
<feature type="domain" description="Phosphatidic acid phosphatase type 2/haloperoxidase" evidence="2">
    <location>
        <begin position="80"/>
        <end position="189"/>
    </location>
</feature>
<evidence type="ECO:0000259" key="2">
    <source>
        <dbReference type="SMART" id="SM00014"/>
    </source>
</evidence>
<dbReference type="AlphaFoldDB" id="A0A6A9QHX3"/>
<evidence type="ECO:0000256" key="1">
    <source>
        <dbReference type="SAM" id="Phobius"/>
    </source>
</evidence>
<proteinExistence type="predicted"/>